<dbReference type="AlphaFoldDB" id="A0A1G2ND54"/>
<keyword evidence="1" id="KW-0812">Transmembrane</keyword>
<feature type="transmembrane region" description="Helical" evidence="1">
    <location>
        <begin position="39"/>
        <end position="60"/>
    </location>
</feature>
<protein>
    <submittedName>
        <fullName evidence="2">Uncharacterized protein</fullName>
    </submittedName>
</protein>
<evidence type="ECO:0000313" key="2">
    <source>
        <dbReference type="EMBL" id="OHA34027.1"/>
    </source>
</evidence>
<feature type="transmembrane region" description="Helical" evidence="1">
    <location>
        <begin position="104"/>
        <end position="122"/>
    </location>
</feature>
<dbReference type="EMBL" id="MHSA01000019">
    <property type="protein sequence ID" value="OHA34027.1"/>
    <property type="molecule type" value="Genomic_DNA"/>
</dbReference>
<gene>
    <name evidence="2" type="ORF">A2938_03050</name>
</gene>
<organism evidence="2 3">
    <name type="scientific">Candidatus Taylorbacteria bacterium RIFCSPLOWO2_01_FULL_48_100</name>
    <dbReference type="NCBI Taxonomy" id="1802322"/>
    <lineage>
        <taxon>Bacteria</taxon>
        <taxon>Candidatus Tayloriibacteriota</taxon>
    </lineage>
</organism>
<feature type="transmembrane region" description="Helical" evidence="1">
    <location>
        <begin position="67"/>
        <end position="92"/>
    </location>
</feature>
<keyword evidence="1" id="KW-1133">Transmembrane helix</keyword>
<sequence>MKRIVINTRNLWVMFLYGLWEVLLGFLLASFIPLVSGTVVLRLLIMWFPDIMYVVPLVGFHSWQTSVLLLTWIAGAFWLPILLLILTVRGVMKFKKQGIHTYPLLWGIGMIPPLSYVVYPLYRIMSRIVWPRRLTAMSF</sequence>
<accession>A0A1G2ND54</accession>
<evidence type="ECO:0000256" key="1">
    <source>
        <dbReference type="SAM" id="Phobius"/>
    </source>
</evidence>
<proteinExistence type="predicted"/>
<dbReference type="Proteomes" id="UP000177797">
    <property type="component" value="Unassembled WGS sequence"/>
</dbReference>
<evidence type="ECO:0000313" key="3">
    <source>
        <dbReference type="Proteomes" id="UP000177797"/>
    </source>
</evidence>
<reference evidence="2 3" key="1">
    <citation type="journal article" date="2016" name="Nat. Commun.">
        <title>Thousands of microbial genomes shed light on interconnected biogeochemical processes in an aquifer system.</title>
        <authorList>
            <person name="Anantharaman K."/>
            <person name="Brown C.T."/>
            <person name="Hug L.A."/>
            <person name="Sharon I."/>
            <person name="Castelle C.J."/>
            <person name="Probst A.J."/>
            <person name="Thomas B.C."/>
            <person name="Singh A."/>
            <person name="Wilkins M.J."/>
            <person name="Karaoz U."/>
            <person name="Brodie E.L."/>
            <person name="Williams K.H."/>
            <person name="Hubbard S.S."/>
            <person name="Banfield J.F."/>
        </authorList>
    </citation>
    <scope>NUCLEOTIDE SEQUENCE [LARGE SCALE GENOMIC DNA]</scope>
</reference>
<comment type="caution">
    <text evidence="2">The sequence shown here is derived from an EMBL/GenBank/DDBJ whole genome shotgun (WGS) entry which is preliminary data.</text>
</comment>
<keyword evidence="1" id="KW-0472">Membrane</keyword>
<feature type="transmembrane region" description="Helical" evidence="1">
    <location>
        <begin position="12"/>
        <end position="33"/>
    </location>
</feature>
<name>A0A1G2ND54_9BACT</name>